<dbReference type="OrthoDB" id="9806701at2"/>
<name>D0LMN4_HALO1</name>
<dbReference type="Proteomes" id="UP000001880">
    <property type="component" value="Chromosome"/>
</dbReference>
<keyword evidence="2" id="KW-0732">Signal</keyword>
<dbReference type="Gene3D" id="2.80.10.50">
    <property type="match status" value="1"/>
</dbReference>
<dbReference type="KEGG" id="hoh:Hoch_6250"/>
<keyword evidence="4 7" id="KW-0326">Glycosidase</keyword>
<dbReference type="InterPro" id="IPR013780">
    <property type="entry name" value="Glyco_hydro_b"/>
</dbReference>
<dbReference type="PRINTS" id="PR00843">
    <property type="entry name" value="GLHYDRLASE30"/>
</dbReference>
<dbReference type="Gene3D" id="2.60.40.1180">
    <property type="entry name" value="Golgi alpha-mannosidase II"/>
    <property type="match status" value="1"/>
</dbReference>
<comment type="similarity">
    <text evidence="1 4">Belongs to the glycosyl hydrolase 30 family.</text>
</comment>
<reference evidence="7 8" key="1">
    <citation type="journal article" date="2010" name="Stand. Genomic Sci.">
        <title>Complete genome sequence of Haliangium ochraceum type strain (SMP-2).</title>
        <authorList>
            <consortium name="US DOE Joint Genome Institute (JGI-PGF)"/>
            <person name="Ivanova N."/>
            <person name="Daum C."/>
            <person name="Lang E."/>
            <person name="Abt B."/>
            <person name="Kopitz M."/>
            <person name="Saunders E."/>
            <person name="Lapidus A."/>
            <person name="Lucas S."/>
            <person name="Glavina Del Rio T."/>
            <person name="Nolan M."/>
            <person name="Tice H."/>
            <person name="Copeland A."/>
            <person name="Cheng J.F."/>
            <person name="Chen F."/>
            <person name="Bruce D."/>
            <person name="Goodwin L."/>
            <person name="Pitluck S."/>
            <person name="Mavromatis K."/>
            <person name="Pati A."/>
            <person name="Mikhailova N."/>
            <person name="Chen A."/>
            <person name="Palaniappan K."/>
            <person name="Land M."/>
            <person name="Hauser L."/>
            <person name="Chang Y.J."/>
            <person name="Jeffries C.D."/>
            <person name="Detter J.C."/>
            <person name="Brettin T."/>
            <person name="Rohde M."/>
            <person name="Goker M."/>
            <person name="Bristow J."/>
            <person name="Markowitz V."/>
            <person name="Eisen J.A."/>
            <person name="Hugenholtz P."/>
            <person name="Kyrpides N.C."/>
            <person name="Klenk H.P."/>
        </authorList>
    </citation>
    <scope>NUCLEOTIDE SEQUENCE [LARGE SCALE GENOMIC DNA]</scope>
    <source>
        <strain evidence="8">DSM 14365 / CIP 107738 / JCM 11303 / AJ 13395 / SMP-2</strain>
    </source>
</reference>
<feature type="domain" description="Glycosyl hydrolase family 30 beta sandwich" evidence="6">
    <location>
        <begin position="428"/>
        <end position="488"/>
    </location>
</feature>
<dbReference type="InterPro" id="IPR033452">
    <property type="entry name" value="GH30_C"/>
</dbReference>
<dbReference type="SUPFAM" id="SSF51445">
    <property type="entry name" value="(Trans)glycosidases"/>
    <property type="match status" value="1"/>
</dbReference>
<gene>
    <name evidence="7" type="ordered locus">Hoch_6250</name>
</gene>
<evidence type="ECO:0000313" key="8">
    <source>
        <dbReference type="Proteomes" id="UP000001880"/>
    </source>
</evidence>
<dbReference type="PANTHER" id="PTHR11069">
    <property type="entry name" value="GLUCOSYLCERAMIDASE"/>
    <property type="match status" value="1"/>
</dbReference>
<dbReference type="InterPro" id="IPR008999">
    <property type="entry name" value="Actin-crosslinking"/>
</dbReference>
<dbReference type="GO" id="GO:0016020">
    <property type="term" value="C:membrane"/>
    <property type="evidence" value="ECO:0007669"/>
    <property type="project" value="GOC"/>
</dbReference>
<keyword evidence="3 4" id="KW-0378">Hydrolase</keyword>
<dbReference type="eggNOG" id="COG5520">
    <property type="taxonomic scope" value="Bacteria"/>
</dbReference>
<evidence type="ECO:0000259" key="5">
    <source>
        <dbReference type="Pfam" id="PF02055"/>
    </source>
</evidence>
<dbReference type="AlphaFoldDB" id="D0LMN4"/>
<dbReference type="Pfam" id="PF02055">
    <property type="entry name" value="Glyco_hydro_30"/>
    <property type="match status" value="1"/>
</dbReference>
<dbReference type="InterPro" id="IPR001139">
    <property type="entry name" value="Glyco_hydro_30"/>
</dbReference>
<evidence type="ECO:0000259" key="6">
    <source>
        <dbReference type="Pfam" id="PF17189"/>
    </source>
</evidence>
<evidence type="ECO:0000313" key="7">
    <source>
        <dbReference type="EMBL" id="ACY18721.1"/>
    </source>
</evidence>
<protein>
    <submittedName>
        <fullName evidence="7">Glucan endo-1,6-beta-glucosidase</fullName>
        <ecNumber evidence="7">3.2.1.75</ecNumber>
    </submittedName>
</protein>
<dbReference type="STRING" id="502025.Hoch_6250"/>
<accession>D0LMN4</accession>
<feature type="domain" description="Glycosyl hydrolase family 30 TIM-barrel" evidence="5">
    <location>
        <begin position="93"/>
        <end position="425"/>
    </location>
</feature>
<dbReference type="CAZy" id="GH30">
    <property type="family name" value="Glycoside Hydrolase Family 30"/>
</dbReference>
<dbReference type="GO" id="GO:0006680">
    <property type="term" value="P:glucosylceramide catabolic process"/>
    <property type="evidence" value="ECO:0007669"/>
    <property type="project" value="TreeGrafter"/>
</dbReference>
<dbReference type="InterPro" id="IPR017853">
    <property type="entry name" value="GH"/>
</dbReference>
<dbReference type="Pfam" id="PF17189">
    <property type="entry name" value="Glyco_hydro_30C"/>
    <property type="match status" value="1"/>
</dbReference>
<dbReference type="Gene3D" id="3.20.20.80">
    <property type="entry name" value="Glycosidases"/>
    <property type="match status" value="1"/>
</dbReference>
<dbReference type="EC" id="3.2.1.75" evidence="7"/>
<sequence>MLVTLLLGGCALLGDEAAGFDGPAEPAEPAEPDARALDAAAPGTLAGESVAVWVTTGDRSKLLAQQASVNFGADTSQPVTITVDEQVRYQTMDGFGAAMTGSSAYLMNRAMSASQREALLSDLFSPGGIGLSMVRQTIGASDFSLSSYTYNDMAPGQSDPNLNNFSLSGDLDDVVPMLQAARAKNGALKIMGSPWSAPAWMKEVHTLNGGWLNVAWYGAYADYLVKYIQAYQARGLPIYAITIQNEPLHETGSYPSMRMDPANQANFVKNNLGPAMSAAGIGTKILAYDHNWDRWDYPNDVLADGAAVPYIAGSAFHGYGGSPDLMASTHAAHPDKGIWFTEISGGAWATSFAGNLRWNLSNIVIACTRNWAKSILLWNLALDQRSGPTNGGCSDCRGVVTVNSGNGNYEREVEYYVLGHVSKFVAPGAQRIASNSFAGGIENVAFANPDGSKVLIALNNGGASSSFAVRWNGQSFSYTLPAGAVATFVWSTGGSGAAPIGSTVWLQGNNGKFVSSEDGLAPMMCDRDSVQGWESFAVVDAGGGTVALRCSNGAYVSSEDGLAPITCNRTAIGGWERFVWEPTNDGKVALRGSNGCYVSSEDGAAAMTCNRSSVSGWEAFAWGTVGG</sequence>
<dbReference type="SUPFAM" id="SSF50405">
    <property type="entry name" value="Actin-crosslinking proteins"/>
    <property type="match status" value="1"/>
</dbReference>
<organism evidence="7 8">
    <name type="scientific">Haliangium ochraceum (strain DSM 14365 / JCM 11303 / SMP-2)</name>
    <dbReference type="NCBI Taxonomy" id="502025"/>
    <lineage>
        <taxon>Bacteria</taxon>
        <taxon>Pseudomonadati</taxon>
        <taxon>Myxococcota</taxon>
        <taxon>Polyangia</taxon>
        <taxon>Haliangiales</taxon>
        <taxon>Kofleriaceae</taxon>
        <taxon>Haliangium</taxon>
    </lineage>
</organism>
<evidence type="ECO:0000256" key="3">
    <source>
        <dbReference type="ARBA" id="ARBA00022801"/>
    </source>
</evidence>
<dbReference type="HOGENOM" id="CLU_014379_3_0_7"/>
<dbReference type="EMBL" id="CP001804">
    <property type="protein sequence ID" value="ACY18721.1"/>
    <property type="molecule type" value="Genomic_DNA"/>
</dbReference>
<dbReference type="InterPro" id="IPR033453">
    <property type="entry name" value="Glyco_hydro_30_TIM-barrel"/>
</dbReference>
<dbReference type="RefSeq" id="WP_012831313.1">
    <property type="nucleotide sequence ID" value="NC_013440.1"/>
</dbReference>
<dbReference type="GO" id="GO:0004348">
    <property type="term" value="F:glucosylceramidase activity"/>
    <property type="evidence" value="ECO:0007669"/>
    <property type="project" value="InterPro"/>
</dbReference>
<dbReference type="SUPFAM" id="SSF51011">
    <property type="entry name" value="Glycosyl hydrolase domain"/>
    <property type="match status" value="1"/>
</dbReference>
<evidence type="ECO:0000256" key="1">
    <source>
        <dbReference type="ARBA" id="ARBA00005382"/>
    </source>
</evidence>
<dbReference type="PANTHER" id="PTHR11069:SF23">
    <property type="entry name" value="LYSOSOMAL ACID GLUCOSYLCERAMIDASE"/>
    <property type="match status" value="1"/>
</dbReference>
<dbReference type="CDD" id="cd23342">
    <property type="entry name" value="beta-trefoil_FSCN_ZgPorA-like"/>
    <property type="match status" value="1"/>
</dbReference>
<keyword evidence="8" id="KW-1185">Reference proteome</keyword>
<proteinExistence type="inferred from homology"/>
<evidence type="ECO:0000256" key="2">
    <source>
        <dbReference type="ARBA" id="ARBA00022729"/>
    </source>
</evidence>
<evidence type="ECO:0000256" key="4">
    <source>
        <dbReference type="RuleBase" id="RU361188"/>
    </source>
</evidence>
<dbReference type="GO" id="GO:0046557">
    <property type="term" value="F:glucan endo-1,6-beta-glucosidase activity"/>
    <property type="evidence" value="ECO:0007669"/>
    <property type="project" value="UniProtKB-EC"/>
</dbReference>